<feature type="compositionally biased region" description="Polar residues" evidence="2">
    <location>
        <begin position="694"/>
        <end position="705"/>
    </location>
</feature>
<feature type="compositionally biased region" description="Basic and acidic residues" evidence="2">
    <location>
        <begin position="613"/>
        <end position="623"/>
    </location>
</feature>
<dbReference type="InterPro" id="IPR039874">
    <property type="entry name" value="WAPL"/>
</dbReference>
<organism evidence="4 5">
    <name type="scientific">Loxostege sticticalis</name>
    <name type="common">Beet webworm moth</name>
    <dbReference type="NCBI Taxonomy" id="481309"/>
    <lineage>
        <taxon>Eukaryota</taxon>
        <taxon>Metazoa</taxon>
        <taxon>Ecdysozoa</taxon>
        <taxon>Arthropoda</taxon>
        <taxon>Hexapoda</taxon>
        <taxon>Insecta</taxon>
        <taxon>Pterygota</taxon>
        <taxon>Neoptera</taxon>
        <taxon>Endopterygota</taxon>
        <taxon>Lepidoptera</taxon>
        <taxon>Glossata</taxon>
        <taxon>Ditrysia</taxon>
        <taxon>Pyraloidea</taxon>
        <taxon>Crambidae</taxon>
        <taxon>Pyraustinae</taxon>
        <taxon>Loxostege</taxon>
    </lineage>
</organism>
<feature type="compositionally biased region" description="Basic and acidic residues" evidence="2">
    <location>
        <begin position="569"/>
        <end position="591"/>
    </location>
</feature>
<dbReference type="InterPro" id="IPR012502">
    <property type="entry name" value="WAPL_dom"/>
</dbReference>
<feature type="region of interest" description="Disordered" evidence="2">
    <location>
        <begin position="66"/>
        <end position="446"/>
    </location>
</feature>
<dbReference type="Proteomes" id="UP001549921">
    <property type="component" value="Unassembled WGS sequence"/>
</dbReference>
<feature type="compositionally biased region" description="Basic and acidic residues" evidence="2">
    <location>
        <begin position="632"/>
        <end position="641"/>
    </location>
</feature>
<feature type="compositionally biased region" description="Basic and acidic residues" evidence="2">
    <location>
        <begin position="409"/>
        <end position="424"/>
    </location>
</feature>
<dbReference type="InterPro" id="IPR022771">
    <property type="entry name" value="WAPL_C"/>
</dbReference>
<feature type="compositionally biased region" description="Basic and acidic residues" evidence="2">
    <location>
        <begin position="680"/>
        <end position="693"/>
    </location>
</feature>
<dbReference type="SUPFAM" id="SSF48371">
    <property type="entry name" value="ARM repeat"/>
    <property type="match status" value="1"/>
</dbReference>
<proteinExistence type="inferred from homology"/>
<reference evidence="4 5" key="1">
    <citation type="submission" date="2024-06" db="EMBL/GenBank/DDBJ databases">
        <title>A chromosome-level genome assembly of beet webworm, Loxostege sticticalis.</title>
        <authorList>
            <person name="Zhang Y."/>
        </authorList>
    </citation>
    <scope>NUCLEOTIDE SEQUENCE [LARGE SCALE GENOMIC DNA]</scope>
    <source>
        <strain evidence="4">AQ028</strain>
        <tissue evidence="4">Male pupae</tissue>
    </source>
</reference>
<dbReference type="InterPro" id="IPR011989">
    <property type="entry name" value="ARM-like"/>
</dbReference>
<feature type="region of interest" description="Disordered" evidence="2">
    <location>
        <begin position="469"/>
        <end position="504"/>
    </location>
</feature>
<feature type="region of interest" description="Disordered" evidence="2">
    <location>
        <begin position="532"/>
        <end position="644"/>
    </location>
</feature>
<feature type="compositionally biased region" description="Basic residues" evidence="2">
    <location>
        <begin position="331"/>
        <end position="347"/>
    </location>
</feature>
<feature type="compositionally biased region" description="Basic residues" evidence="2">
    <location>
        <begin position="532"/>
        <end position="542"/>
    </location>
</feature>
<feature type="compositionally biased region" description="Low complexity" evidence="2">
    <location>
        <begin position="482"/>
        <end position="492"/>
    </location>
</feature>
<dbReference type="FunFam" id="1.25.10.10:FF:000374">
    <property type="entry name" value="Protein wings apart-like"/>
    <property type="match status" value="1"/>
</dbReference>
<name>A0ABD0T204_LOXSC</name>
<sequence>MSRWGRGRAGSVAVPLDSALFRENSNCPSAARSAGTVGKWGITSFTSIRSAPYAFANNVVKKPVQDQNSPLTVPAVETEQPPPKPKKFFKSRNAEPYPPVPQITYAPPVPAAPLSPEHPSNSKEKKTTKRSRVYNRDSSSPELPRRSFEKTKAKKNSVATKASRKEDPSSDAQPPNKRYLVRNRDKVINYAEDGSNSPIPDFSRYEPLQPKPQRSQSPKIPSPKASPIIASPTPMKTDVVSPSTSKDSNEERKPPPIVLRISKGTSRIVSTDSNEGLTSPSSDRHSSLDIHSDFGSDHKKSPSMETICSPKHEGLKITIKCAGLNQEGKKEKKKEKKEHKSHKKHHKNSEDESKKITSPLPGSDAYDLYKTLASPSQTPKEISNKQPTIDEIESQLEKLDSTGHNSKSPRLEIQPKEPPPEPKPPESTSGGRARRNRPNINYSENDDFLDALTTGYSGKTAAKVVVEPKKETRKGKKKLEATAEAAPVVEPEISQGIENESENGVEKNDLINILSGGETEANKPVDSLKVKIHKKHKHKHKHSSPDYSVELPQENNIQPEDVEDNLEAMQEHEPVDDQIHDDHVNINEDPGHLQTNTQSTDSAYNSCPNEEDDSHKNQQEEVFKSPQGMGDLEEHTEDKPSVKLVITKKKGSIFKSKSLVNDNPSPLPARKRRHLYRHEWANDKGNETPRPEQPENTETRTTVSQVPEELTRVTRYKAPDPIVDDLDAVETVKPYTSVRCAKEAKEFYTVVRNVKKAHQIQEIGEFQELNDDVEYLLDALQDNNPMSTRCLSAITLASKCTAPAFRMHLRAHGIVQKFFSALHDATNDQSLGLCTATVMFVLSQDRLNMDLDRESLELMLNLLESDVSHKNALDDCGLTSAQLAKTQERVRELCAEIKSQGKAQHLDLDNITVGHLAMETLLSLTSKRAGEWFKEELRVLGGVDHIVRTIQDCAHRLDAPAAAWTHAHVDVLRKADRCMRVLENVTQQNEDNQLYLVSESLGAARTLAALLRRCAGEARVESSLRGPLLDAALPAIKVLVNLSHSFGNNVSRGAQVVGEQPSVMEMCLILLHNQGNFIPDDRNFEFSVCVLLLLINLVQNNEVNTQQLLNLRIRVDNEDDIISRSISALDLIVDLFHMREDLARRAEENTDALLDGEKDKKKQSQDDIDETVAKLLSRAGTHMEHTMVGAYVALLLGHMAVVAPQHAAAVRARVPSYAPLLPTLKKYFTFLTLTASAEAAIVAHVKATQRIIEFMETSDKESLQEGPSQPAAPYTAEYPAHYYQGSPSDVPQDMSLSNLNYSMNSYNSSSDRMSSMEVDGYH</sequence>
<feature type="compositionally biased region" description="Low complexity" evidence="2">
    <location>
        <begin position="217"/>
        <end position="232"/>
    </location>
</feature>
<comment type="caution">
    <text evidence="4">The sequence shown here is derived from an EMBL/GenBank/DDBJ whole genome shotgun (WGS) entry which is preliminary data.</text>
</comment>
<evidence type="ECO:0000256" key="2">
    <source>
        <dbReference type="SAM" id="MobiDB-lite"/>
    </source>
</evidence>
<feature type="compositionally biased region" description="Polar residues" evidence="2">
    <location>
        <begin position="373"/>
        <end position="387"/>
    </location>
</feature>
<accession>A0ABD0T204</accession>
<feature type="compositionally biased region" description="Polar residues" evidence="2">
    <location>
        <begin position="263"/>
        <end position="281"/>
    </location>
</feature>
<feature type="domain" description="WAPL" evidence="3">
    <location>
        <begin position="741"/>
        <end position="1234"/>
    </location>
</feature>
<dbReference type="PROSITE" id="PS51271">
    <property type="entry name" value="WAPL"/>
    <property type="match status" value="1"/>
</dbReference>
<dbReference type="PANTHER" id="PTHR22100:SF13">
    <property type="entry name" value="WINGS APART-LIKE PROTEIN HOMOLOG"/>
    <property type="match status" value="1"/>
</dbReference>
<feature type="compositionally biased region" description="Pro residues" evidence="2">
    <location>
        <begin position="96"/>
        <end position="113"/>
    </location>
</feature>
<dbReference type="InterPro" id="IPR016024">
    <property type="entry name" value="ARM-type_fold"/>
</dbReference>
<protein>
    <recommendedName>
        <fullName evidence="3">WAPL domain-containing protein</fullName>
    </recommendedName>
</protein>
<comment type="similarity">
    <text evidence="1">Belongs to the WAPL family.</text>
</comment>
<evidence type="ECO:0000313" key="4">
    <source>
        <dbReference type="EMBL" id="KAL0832038.1"/>
    </source>
</evidence>
<gene>
    <name evidence="4" type="ORF">ABMA28_001535</name>
</gene>
<evidence type="ECO:0000256" key="1">
    <source>
        <dbReference type="ARBA" id="ARBA00006854"/>
    </source>
</evidence>
<dbReference type="PANTHER" id="PTHR22100">
    <property type="entry name" value="WINGS APART-LIKE PROTEIN HOMOLOG"/>
    <property type="match status" value="1"/>
</dbReference>
<evidence type="ECO:0000313" key="5">
    <source>
        <dbReference type="Proteomes" id="UP001549921"/>
    </source>
</evidence>
<feature type="compositionally biased region" description="Basic and acidic residues" evidence="2">
    <location>
        <begin position="282"/>
        <end position="302"/>
    </location>
</feature>
<dbReference type="Gene3D" id="1.25.10.10">
    <property type="entry name" value="Leucine-rich Repeat Variant"/>
    <property type="match status" value="1"/>
</dbReference>
<feature type="region of interest" description="Disordered" evidence="2">
    <location>
        <begin position="680"/>
        <end position="707"/>
    </location>
</feature>
<dbReference type="Pfam" id="PF07814">
    <property type="entry name" value="WAPL"/>
    <property type="match status" value="1"/>
</dbReference>
<dbReference type="EMBL" id="JBEDNZ010000011">
    <property type="protein sequence ID" value="KAL0832038.1"/>
    <property type="molecule type" value="Genomic_DNA"/>
</dbReference>
<feature type="compositionally biased region" description="Polar residues" evidence="2">
    <location>
        <begin position="593"/>
        <end position="608"/>
    </location>
</feature>
<evidence type="ECO:0000259" key="3">
    <source>
        <dbReference type="PROSITE" id="PS51271"/>
    </source>
</evidence>